<reference evidence="1 2" key="1">
    <citation type="submission" date="2019-06" db="EMBL/GenBank/DDBJ databases">
        <title>Sequencing the genomes of 1000 actinobacteria strains.</title>
        <authorList>
            <person name="Klenk H.-P."/>
        </authorList>
    </citation>
    <scope>NUCLEOTIDE SEQUENCE [LARGE SCALE GENOMIC DNA]</scope>
    <source>
        <strain evidence="1 2">DSM 18607</strain>
    </source>
</reference>
<dbReference type="OrthoDB" id="3423180at2"/>
<accession>A0A542E4L3</accession>
<dbReference type="InterPro" id="IPR022292">
    <property type="entry name" value="CHP03843"/>
</dbReference>
<protein>
    <submittedName>
        <fullName evidence="1">Putative repeat protein (TIGR03843 family)</fullName>
    </submittedName>
</protein>
<name>A0A542E4L3_9MICO</name>
<dbReference type="AlphaFoldDB" id="A0A542E4L3"/>
<keyword evidence="2" id="KW-1185">Reference proteome</keyword>
<evidence type="ECO:0000313" key="1">
    <source>
        <dbReference type="EMBL" id="TQJ10288.1"/>
    </source>
</evidence>
<organism evidence="1 2">
    <name type="scientific">Lapillicoccus jejuensis</name>
    <dbReference type="NCBI Taxonomy" id="402171"/>
    <lineage>
        <taxon>Bacteria</taxon>
        <taxon>Bacillati</taxon>
        <taxon>Actinomycetota</taxon>
        <taxon>Actinomycetes</taxon>
        <taxon>Micrococcales</taxon>
        <taxon>Intrasporangiaceae</taxon>
        <taxon>Lapillicoccus</taxon>
    </lineage>
</organism>
<dbReference type="EMBL" id="VFMN01000001">
    <property type="protein sequence ID" value="TQJ10288.1"/>
    <property type="molecule type" value="Genomic_DNA"/>
</dbReference>
<dbReference type="RefSeq" id="WP_141849533.1">
    <property type="nucleotide sequence ID" value="NZ_BAAAPR010000015.1"/>
</dbReference>
<dbReference type="NCBIfam" id="TIGR03843">
    <property type="entry name" value="SCO1664 family protein"/>
    <property type="match status" value="1"/>
</dbReference>
<evidence type="ECO:0000313" key="2">
    <source>
        <dbReference type="Proteomes" id="UP000317893"/>
    </source>
</evidence>
<sequence>MDGPRTPDEVEVVALALATSELEVVGRVTDSSNVALLVEAKDADEAAGLTGGPVFAIYKPVRGERPLWDFPDGTLAGREVATFEVSRAGGWDVVPPTVLRDGPMGEGSVQLWIGDPFGLEPDVRPVDVVPPRRVPEGWISVVDGELGDGAAVSIVHEDRDDVRDVAVLDAVVNNGDRKGSHLVRDPAGRLWGYDHGVTFSPDPKLRTVLWGWAGDPLRDVDLERLERLQDALGGPSELMATLVGLLPALDVDALTRRVRQLLRTKRHPSPRGGWPAIPWPAL</sequence>
<proteinExistence type="predicted"/>
<dbReference type="Proteomes" id="UP000317893">
    <property type="component" value="Unassembled WGS sequence"/>
</dbReference>
<comment type="caution">
    <text evidence="1">The sequence shown here is derived from an EMBL/GenBank/DDBJ whole genome shotgun (WGS) entry which is preliminary data.</text>
</comment>
<gene>
    <name evidence="1" type="ORF">FB458_3408</name>
</gene>